<protein>
    <recommendedName>
        <fullName evidence="4">DUF4056 domain-containing protein</fullName>
    </recommendedName>
</protein>
<dbReference type="PATRIC" id="fig|45658.7.peg.4041"/>
<keyword evidence="1" id="KW-0732">Signal</keyword>
<dbReference type="RefSeq" id="WP_065546677.1">
    <property type="nucleotide sequence ID" value="NZ_CP016415.1"/>
</dbReference>
<evidence type="ECO:0000256" key="1">
    <source>
        <dbReference type="SAM" id="SignalP"/>
    </source>
</evidence>
<evidence type="ECO:0008006" key="4">
    <source>
        <dbReference type="Google" id="ProtNLM"/>
    </source>
</evidence>
<dbReference type="STRING" id="45658.VSVS12_03118"/>
<dbReference type="InterPro" id="IPR025130">
    <property type="entry name" value="DUF4056"/>
</dbReference>
<proteinExistence type="predicted"/>
<sequence length="376" mass="42445">MKKVGLLLLSFCGGLLAYQTLSAHEITLQSLNLSQDSVDQEALSALKAPVGVRPCCAFGVDLKAQLGSVPVPFFSLENVLEPTNIGSHRYNDGSESVSGSLLGFNDERNGIIFTELGGFIDTAHVRDTADYSYYLFQLNRQMLGHNGYLTLPSELKSRRIQWHKQERPLSEFERIERSAQAAALIAFRLAQWHEIAQWFGMVSVTGFKEYASAFSSEDLYSNMLGARLAQEILVAQPHLTASQFSQAMDIAFANQLIKLKAQPKSVTRSKLQQLDGVWWDSDKRLPDKWVVLFRDYHLALNLMPNFSGSVHALALEDRFADQQRIEEWVSLELHSDDQDSAFYALPNTIDQQAIWRPEQFQRLADFAQQADQNVRP</sequence>
<keyword evidence="3" id="KW-1185">Reference proteome</keyword>
<dbReference type="EMBL" id="CP016415">
    <property type="protein sequence ID" value="ANU39108.1"/>
    <property type="molecule type" value="Genomic_DNA"/>
</dbReference>
<gene>
    <name evidence="2" type="ORF">VSVS05_04072</name>
</gene>
<dbReference type="AlphaFoldDB" id="A0A1C7FH69"/>
<name>A0A1C7FH69_9VIBR</name>
<evidence type="ECO:0000313" key="2">
    <source>
        <dbReference type="EMBL" id="ANU39108.1"/>
    </source>
</evidence>
<dbReference type="Proteomes" id="UP000092528">
    <property type="component" value="Chromosome 2"/>
</dbReference>
<evidence type="ECO:0000313" key="3">
    <source>
        <dbReference type="Proteomes" id="UP000092528"/>
    </source>
</evidence>
<reference evidence="2 3" key="1">
    <citation type="submission" date="2016-07" db="EMBL/GenBank/DDBJ databases">
        <title>Genome sequencing of Vibrio scophthalmi strain VS-05, an isolated from Paralichthys olivaceus.</title>
        <authorList>
            <person name="Han H.-J."/>
        </authorList>
    </citation>
    <scope>NUCLEOTIDE SEQUENCE [LARGE SCALE GENOMIC DNA]</scope>
    <source>
        <strain evidence="2 3">VS-05</strain>
    </source>
</reference>
<accession>A0A1C7FH69</accession>
<dbReference type="GeneID" id="96874278"/>
<dbReference type="Pfam" id="PF13265">
    <property type="entry name" value="DUF4056"/>
    <property type="match status" value="1"/>
</dbReference>
<feature type="chain" id="PRO_5008885697" description="DUF4056 domain-containing protein" evidence="1">
    <location>
        <begin position="18"/>
        <end position="376"/>
    </location>
</feature>
<feature type="signal peptide" evidence="1">
    <location>
        <begin position="1"/>
        <end position="17"/>
    </location>
</feature>
<organism evidence="2 3">
    <name type="scientific">Vibrio scophthalmi</name>
    <dbReference type="NCBI Taxonomy" id="45658"/>
    <lineage>
        <taxon>Bacteria</taxon>
        <taxon>Pseudomonadati</taxon>
        <taxon>Pseudomonadota</taxon>
        <taxon>Gammaproteobacteria</taxon>
        <taxon>Vibrionales</taxon>
        <taxon>Vibrionaceae</taxon>
        <taxon>Vibrio</taxon>
    </lineage>
</organism>